<organism evidence="1 2">
    <name type="scientific">Eremococcus coleocola ACS-139-V-Col8</name>
    <dbReference type="NCBI Taxonomy" id="908337"/>
    <lineage>
        <taxon>Bacteria</taxon>
        <taxon>Bacillati</taxon>
        <taxon>Bacillota</taxon>
        <taxon>Bacilli</taxon>
        <taxon>Lactobacillales</taxon>
        <taxon>Aerococcaceae</taxon>
        <taxon>Eremococcus</taxon>
    </lineage>
</organism>
<dbReference type="RefSeq" id="WP_006418321.1">
    <property type="nucleotide sequence ID" value="NZ_AENN01000015.1"/>
</dbReference>
<evidence type="ECO:0000313" key="1">
    <source>
        <dbReference type="EMBL" id="EFR31118.1"/>
    </source>
</evidence>
<protein>
    <submittedName>
        <fullName evidence="1">Uncharacterized protein</fullName>
    </submittedName>
</protein>
<dbReference type="eggNOG" id="COG5584">
    <property type="taxonomic scope" value="Bacteria"/>
</dbReference>
<dbReference type="OrthoDB" id="2989832at2"/>
<dbReference type="AlphaFoldDB" id="E4KPJ5"/>
<dbReference type="STRING" id="908337.HMPREF9257_1483"/>
<dbReference type="EMBL" id="AENN01000015">
    <property type="protein sequence ID" value="EFR31118.1"/>
    <property type="molecule type" value="Genomic_DNA"/>
</dbReference>
<reference evidence="1 2" key="1">
    <citation type="submission" date="2010-10" db="EMBL/GenBank/DDBJ databases">
        <authorList>
            <person name="Durkin A.S."/>
            <person name="Madupu R."/>
            <person name="Torralba M."/>
            <person name="Gillis M."/>
            <person name="Methe B."/>
            <person name="Sutton G."/>
            <person name="Nelson K.E."/>
        </authorList>
    </citation>
    <scope>NUCLEOTIDE SEQUENCE [LARGE SCALE GENOMIC DNA]</scope>
    <source>
        <strain evidence="1 2">ACS-139-V-Col8</strain>
    </source>
</reference>
<evidence type="ECO:0000313" key="2">
    <source>
        <dbReference type="Proteomes" id="UP000005990"/>
    </source>
</evidence>
<comment type="caution">
    <text evidence="1">The sequence shown here is derived from an EMBL/GenBank/DDBJ whole genome shotgun (WGS) entry which is preliminary data.</text>
</comment>
<proteinExistence type="predicted"/>
<accession>E4KPJ5</accession>
<dbReference type="Proteomes" id="UP000005990">
    <property type="component" value="Unassembled WGS sequence"/>
</dbReference>
<gene>
    <name evidence="1" type="ORF">HMPREF9257_1483</name>
</gene>
<sequence>MSNQTRDNILGGVLLATGLIVGAAAALFVKQNQPLNAGLVLKEIKADFAKEGAIEGSWIDYDAIEYPVYTSKPLVYMGGITRNEADRKAYYQFAADIYTGEVLDVYEVNRENFANSVDQN</sequence>
<keyword evidence="2" id="KW-1185">Reference proteome</keyword>
<name>E4KPJ5_9LACT</name>